<gene>
    <name evidence="4" type="ordered locus">CKL_2298</name>
</gene>
<dbReference type="Pfam" id="PF00583">
    <property type="entry name" value="Acetyltransf_1"/>
    <property type="match status" value="1"/>
</dbReference>
<keyword evidence="1 4" id="KW-0808">Transferase</keyword>
<dbReference type="PROSITE" id="PS51186">
    <property type="entry name" value="GNAT"/>
    <property type="match status" value="1"/>
</dbReference>
<dbReference type="STRING" id="431943.CKL_2298"/>
<dbReference type="SUPFAM" id="SSF55729">
    <property type="entry name" value="Acyl-CoA N-acyltransferases (Nat)"/>
    <property type="match status" value="1"/>
</dbReference>
<dbReference type="eggNOG" id="COG1247">
    <property type="taxonomic scope" value="Bacteria"/>
</dbReference>
<reference evidence="4 5" key="1">
    <citation type="journal article" date="2008" name="Proc. Natl. Acad. Sci. U.S.A.">
        <title>The genome of Clostridium kluyveri, a strict anaerobe with unique metabolic features.</title>
        <authorList>
            <person name="Seedorf H."/>
            <person name="Fricke W.F."/>
            <person name="Veith B."/>
            <person name="Brueggemann H."/>
            <person name="Liesegang H."/>
            <person name="Strittmatter A."/>
            <person name="Miethke M."/>
            <person name="Buckel W."/>
            <person name="Hinderberger J."/>
            <person name="Li F."/>
            <person name="Hagemeier C."/>
            <person name="Thauer R.K."/>
            <person name="Gottschalk G."/>
        </authorList>
    </citation>
    <scope>NUCLEOTIDE SEQUENCE [LARGE SCALE GENOMIC DNA]</scope>
    <source>
        <strain evidence="5">ATCC 8527 / DSM 555 / NCIMB 10680</strain>
    </source>
</reference>
<dbReference type="RefSeq" id="WP_012102640.1">
    <property type="nucleotide sequence ID" value="NC_009706.1"/>
</dbReference>
<dbReference type="AlphaFoldDB" id="A5MZL4"/>
<dbReference type="PANTHER" id="PTHR43072:SF23">
    <property type="entry name" value="UPF0039 PROTEIN C11D3.02C"/>
    <property type="match status" value="1"/>
</dbReference>
<keyword evidence="5" id="KW-1185">Reference proteome</keyword>
<dbReference type="PANTHER" id="PTHR43072">
    <property type="entry name" value="N-ACETYLTRANSFERASE"/>
    <property type="match status" value="1"/>
</dbReference>
<dbReference type="InterPro" id="IPR000182">
    <property type="entry name" value="GNAT_dom"/>
</dbReference>
<keyword evidence="2 4" id="KW-0012">Acyltransferase</keyword>
<protein>
    <submittedName>
        <fullName evidence="4">Predicted acetyltransferase</fullName>
        <ecNumber evidence="4">2.3.-.-</ecNumber>
    </submittedName>
</protein>
<dbReference type="Proteomes" id="UP000002411">
    <property type="component" value="Chromosome"/>
</dbReference>
<accession>A5MZL4</accession>
<name>A5MZL4_CLOK5</name>
<dbReference type="EC" id="2.3.-.-" evidence="4"/>
<dbReference type="Gene3D" id="3.40.630.30">
    <property type="match status" value="1"/>
</dbReference>
<evidence type="ECO:0000256" key="1">
    <source>
        <dbReference type="ARBA" id="ARBA00022679"/>
    </source>
</evidence>
<evidence type="ECO:0000313" key="5">
    <source>
        <dbReference type="Proteomes" id="UP000002411"/>
    </source>
</evidence>
<sequence length="161" mass="18570">MIRKAEEQDIPFLLDIYNEAILNGTATFDLEPKTLEDRKQWFYDHIETHPLLVCEKYEKAIAYASLSTYREKKAYDGSVELSIYIHKDYRGIGIGKQLMEAILNLAKEIDGIHTIISIITAGNEVSDRLHEKFGFTYCGKIKEAGYKFGQYCDINVYQIMV</sequence>
<dbReference type="CDD" id="cd04301">
    <property type="entry name" value="NAT_SF"/>
    <property type="match status" value="1"/>
</dbReference>
<evidence type="ECO:0000256" key="2">
    <source>
        <dbReference type="ARBA" id="ARBA00023315"/>
    </source>
</evidence>
<proteinExistence type="predicted"/>
<feature type="domain" description="N-acetyltransferase" evidence="3">
    <location>
        <begin position="1"/>
        <end position="153"/>
    </location>
</feature>
<organism evidence="4 5">
    <name type="scientific">Clostridium kluyveri (strain ATCC 8527 / DSM 555 / NBRC 12016 / NCIMB 10680 / K1)</name>
    <dbReference type="NCBI Taxonomy" id="431943"/>
    <lineage>
        <taxon>Bacteria</taxon>
        <taxon>Bacillati</taxon>
        <taxon>Bacillota</taxon>
        <taxon>Clostridia</taxon>
        <taxon>Eubacteriales</taxon>
        <taxon>Clostridiaceae</taxon>
        <taxon>Clostridium</taxon>
    </lineage>
</organism>
<dbReference type="InterPro" id="IPR016181">
    <property type="entry name" value="Acyl_CoA_acyltransferase"/>
</dbReference>
<evidence type="ECO:0000259" key="3">
    <source>
        <dbReference type="PROSITE" id="PS51186"/>
    </source>
</evidence>
<dbReference type="GO" id="GO:0016747">
    <property type="term" value="F:acyltransferase activity, transferring groups other than amino-acyl groups"/>
    <property type="evidence" value="ECO:0007669"/>
    <property type="project" value="InterPro"/>
</dbReference>
<dbReference type="EMBL" id="CP000673">
    <property type="protein sequence ID" value="EDK34310.1"/>
    <property type="molecule type" value="Genomic_DNA"/>
</dbReference>
<dbReference type="HOGENOM" id="CLU_013985_4_3_9"/>
<dbReference type="KEGG" id="ckl:CKL_2298"/>
<evidence type="ECO:0000313" key="4">
    <source>
        <dbReference type="EMBL" id="EDK34310.1"/>
    </source>
</evidence>